<protein>
    <submittedName>
        <fullName evidence="8">Transcription factor HES-7.1-A-like</fullName>
    </submittedName>
</protein>
<feature type="compositionally biased region" description="Basic and acidic residues" evidence="6">
    <location>
        <begin position="9"/>
        <end position="26"/>
    </location>
</feature>
<dbReference type="GO" id="GO:0005634">
    <property type="term" value="C:nucleus"/>
    <property type="evidence" value="ECO:0007669"/>
    <property type="project" value="UniProtKB-SubCell"/>
</dbReference>
<dbReference type="SMART" id="SM00353">
    <property type="entry name" value="HLH"/>
    <property type="match status" value="1"/>
</dbReference>
<dbReference type="Pfam" id="PF00010">
    <property type="entry name" value="HLH"/>
    <property type="match status" value="1"/>
</dbReference>
<sequence>MKLMQEAEDPNRDRKLIKSQVEKRRRERMNHSLERLRCMLMQEPQQQEQQRRVEKTEILEHTVLFLHNTSKATNGQQPPQHSFQDGFHTCLQRAAHFLGPEGKSLWLALDTSFIQRSFSPSSSSSSSILHVLRHKSKHNRRAAAQAPRTPPQGQNWLGTCMASPPAEGPSLGPSVWRPWP</sequence>
<keyword evidence="9" id="KW-1185">Reference proteome</keyword>
<evidence type="ECO:0000256" key="2">
    <source>
        <dbReference type="ARBA" id="ARBA00022491"/>
    </source>
</evidence>
<name>A0A3Q2YKW0_HIPCM</name>
<reference evidence="8" key="1">
    <citation type="submission" date="2025-08" db="UniProtKB">
        <authorList>
            <consortium name="Ensembl"/>
        </authorList>
    </citation>
    <scope>IDENTIFICATION</scope>
</reference>
<evidence type="ECO:0000313" key="9">
    <source>
        <dbReference type="Proteomes" id="UP000264820"/>
    </source>
</evidence>
<dbReference type="AlphaFoldDB" id="A0A3Q2YKW0"/>
<evidence type="ECO:0000256" key="1">
    <source>
        <dbReference type="ARBA" id="ARBA00004123"/>
    </source>
</evidence>
<comment type="subcellular location">
    <subcellularLocation>
        <location evidence="1">Nucleus</location>
    </subcellularLocation>
</comment>
<evidence type="ECO:0000313" key="8">
    <source>
        <dbReference type="Ensembl" id="ENSHCOP00000014092.1"/>
    </source>
</evidence>
<dbReference type="SUPFAM" id="SSF47459">
    <property type="entry name" value="HLH, helix-loop-helix DNA-binding domain"/>
    <property type="match status" value="1"/>
</dbReference>
<dbReference type="InterPro" id="IPR011598">
    <property type="entry name" value="bHLH_dom"/>
</dbReference>
<evidence type="ECO:0000256" key="6">
    <source>
        <dbReference type="SAM" id="MobiDB-lite"/>
    </source>
</evidence>
<evidence type="ECO:0000259" key="7">
    <source>
        <dbReference type="PROSITE" id="PS50888"/>
    </source>
</evidence>
<keyword evidence="2" id="KW-0678">Repressor</keyword>
<reference evidence="8" key="2">
    <citation type="submission" date="2025-09" db="UniProtKB">
        <authorList>
            <consortium name="Ensembl"/>
        </authorList>
    </citation>
    <scope>IDENTIFICATION</scope>
</reference>
<feature type="region of interest" description="Disordered" evidence="6">
    <location>
        <begin position="120"/>
        <end position="180"/>
    </location>
</feature>
<dbReference type="InterPro" id="IPR036638">
    <property type="entry name" value="HLH_DNA-bd_sf"/>
</dbReference>
<dbReference type="InterPro" id="IPR050370">
    <property type="entry name" value="HES_HEY"/>
</dbReference>
<evidence type="ECO:0000256" key="4">
    <source>
        <dbReference type="ARBA" id="ARBA00023163"/>
    </source>
</evidence>
<dbReference type="Ensembl" id="ENSHCOT00000027556.1">
    <property type="protein sequence ID" value="ENSHCOP00000014092.1"/>
    <property type="gene ID" value="ENSHCOG00000017369.1"/>
</dbReference>
<dbReference type="GeneTree" id="ENSGT00700000104815"/>
<keyword evidence="3" id="KW-0805">Transcription regulation</keyword>
<evidence type="ECO:0000256" key="5">
    <source>
        <dbReference type="ARBA" id="ARBA00023242"/>
    </source>
</evidence>
<dbReference type="PROSITE" id="PS50888">
    <property type="entry name" value="BHLH"/>
    <property type="match status" value="1"/>
</dbReference>
<dbReference type="GO" id="GO:0046983">
    <property type="term" value="F:protein dimerization activity"/>
    <property type="evidence" value="ECO:0007669"/>
    <property type="project" value="InterPro"/>
</dbReference>
<feature type="region of interest" description="Disordered" evidence="6">
    <location>
        <begin position="1"/>
        <end position="26"/>
    </location>
</feature>
<evidence type="ECO:0000256" key="3">
    <source>
        <dbReference type="ARBA" id="ARBA00023015"/>
    </source>
</evidence>
<dbReference type="PANTHER" id="PTHR10985">
    <property type="entry name" value="BASIC HELIX-LOOP-HELIX TRANSCRIPTION FACTOR, HES-RELATED"/>
    <property type="match status" value="1"/>
</dbReference>
<feature type="compositionally biased region" description="Low complexity" evidence="6">
    <location>
        <begin position="142"/>
        <end position="154"/>
    </location>
</feature>
<dbReference type="Proteomes" id="UP000264820">
    <property type="component" value="Unplaced"/>
</dbReference>
<organism evidence="8 9">
    <name type="scientific">Hippocampus comes</name>
    <name type="common">Tiger tail seahorse</name>
    <dbReference type="NCBI Taxonomy" id="109280"/>
    <lineage>
        <taxon>Eukaryota</taxon>
        <taxon>Metazoa</taxon>
        <taxon>Chordata</taxon>
        <taxon>Craniata</taxon>
        <taxon>Vertebrata</taxon>
        <taxon>Euteleostomi</taxon>
        <taxon>Actinopterygii</taxon>
        <taxon>Neopterygii</taxon>
        <taxon>Teleostei</taxon>
        <taxon>Neoteleostei</taxon>
        <taxon>Acanthomorphata</taxon>
        <taxon>Syngnathiaria</taxon>
        <taxon>Syngnathiformes</taxon>
        <taxon>Syngnathoidei</taxon>
        <taxon>Syngnathidae</taxon>
        <taxon>Hippocampus</taxon>
    </lineage>
</organism>
<dbReference type="Gene3D" id="4.10.280.10">
    <property type="entry name" value="Helix-loop-helix DNA-binding domain"/>
    <property type="match status" value="1"/>
</dbReference>
<proteinExistence type="predicted"/>
<feature type="domain" description="BHLH" evidence="7">
    <location>
        <begin position="13"/>
        <end position="69"/>
    </location>
</feature>
<keyword evidence="5" id="KW-0539">Nucleus</keyword>
<keyword evidence="4" id="KW-0804">Transcription</keyword>
<accession>A0A3Q2YKW0</accession>
<feature type="compositionally biased region" description="Basic residues" evidence="6">
    <location>
        <begin position="131"/>
        <end position="141"/>
    </location>
</feature>